<keyword evidence="3" id="KW-1185">Reference proteome</keyword>
<name>A0ABV9DZG9_9ACTN</name>
<keyword evidence="1" id="KW-0472">Membrane</keyword>
<evidence type="ECO:0000256" key="1">
    <source>
        <dbReference type="SAM" id="Phobius"/>
    </source>
</evidence>
<dbReference type="EMBL" id="JBHSFQ010000022">
    <property type="protein sequence ID" value="MFC4564269.1"/>
    <property type="molecule type" value="Genomic_DNA"/>
</dbReference>
<accession>A0ABV9DZG9</accession>
<proteinExistence type="predicted"/>
<dbReference type="RefSeq" id="WP_378577212.1">
    <property type="nucleotide sequence ID" value="NZ_JBHSFQ010000022.1"/>
</dbReference>
<protein>
    <submittedName>
        <fullName evidence="2">Uncharacterized protein</fullName>
    </submittedName>
</protein>
<reference evidence="3" key="1">
    <citation type="journal article" date="2019" name="Int. J. Syst. Evol. Microbiol.">
        <title>The Global Catalogue of Microorganisms (GCM) 10K type strain sequencing project: providing services to taxonomists for standard genome sequencing and annotation.</title>
        <authorList>
            <consortium name="The Broad Institute Genomics Platform"/>
            <consortium name="The Broad Institute Genome Sequencing Center for Infectious Disease"/>
            <person name="Wu L."/>
            <person name="Ma J."/>
        </authorList>
    </citation>
    <scope>NUCLEOTIDE SEQUENCE [LARGE SCALE GENOMIC DNA]</scope>
    <source>
        <strain evidence="3">XZYJ18</strain>
    </source>
</reference>
<dbReference type="Proteomes" id="UP001595923">
    <property type="component" value="Unassembled WGS sequence"/>
</dbReference>
<feature type="transmembrane region" description="Helical" evidence="1">
    <location>
        <begin position="46"/>
        <end position="63"/>
    </location>
</feature>
<evidence type="ECO:0000313" key="2">
    <source>
        <dbReference type="EMBL" id="MFC4564269.1"/>
    </source>
</evidence>
<keyword evidence="1" id="KW-0812">Transmembrane</keyword>
<keyword evidence="1" id="KW-1133">Transmembrane helix</keyword>
<feature type="transmembrane region" description="Helical" evidence="1">
    <location>
        <begin position="23"/>
        <end position="40"/>
    </location>
</feature>
<evidence type="ECO:0000313" key="3">
    <source>
        <dbReference type="Proteomes" id="UP001595923"/>
    </source>
</evidence>
<gene>
    <name evidence="2" type="ORF">ACFO4E_20600</name>
</gene>
<comment type="caution">
    <text evidence="2">The sequence shown here is derived from an EMBL/GenBank/DDBJ whole genome shotgun (WGS) entry which is preliminary data.</text>
</comment>
<sequence length="77" mass="8060">MTGPRRRDAGSGLALRAWCLDQGAYWLLYVVSVAAAVVHWRAGNEALAVLCALAVVLAVRSIMSAHRSGQGRAGPTG</sequence>
<organism evidence="2 3">
    <name type="scientific">Nocardiopsis mangrovi</name>
    <dbReference type="NCBI Taxonomy" id="1179818"/>
    <lineage>
        <taxon>Bacteria</taxon>
        <taxon>Bacillati</taxon>
        <taxon>Actinomycetota</taxon>
        <taxon>Actinomycetes</taxon>
        <taxon>Streptosporangiales</taxon>
        <taxon>Nocardiopsidaceae</taxon>
        <taxon>Nocardiopsis</taxon>
    </lineage>
</organism>